<organism evidence="1 2">
    <name type="scientific">Sphingomonas citri</name>
    <dbReference type="NCBI Taxonomy" id="2862499"/>
    <lineage>
        <taxon>Bacteria</taxon>
        <taxon>Pseudomonadati</taxon>
        <taxon>Pseudomonadota</taxon>
        <taxon>Alphaproteobacteria</taxon>
        <taxon>Sphingomonadales</taxon>
        <taxon>Sphingomonadaceae</taxon>
        <taxon>Sphingomonas</taxon>
    </lineage>
</organism>
<dbReference type="Gene3D" id="1.20.1050.10">
    <property type="match status" value="1"/>
</dbReference>
<keyword evidence="2" id="KW-1185">Reference proteome</keyword>
<dbReference type="EMBL" id="JAHXZN010000001">
    <property type="protein sequence ID" value="MBW6529383.1"/>
    <property type="molecule type" value="Genomic_DNA"/>
</dbReference>
<comment type="caution">
    <text evidence="1">The sequence shown here is derived from an EMBL/GenBank/DDBJ whole genome shotgun (WGS) entry which is preliminary data.</text>
</comment>
<reference evidence="1 2" key="1">
    <citation type="submission" date="2021-07" db="EMBL/GenBank/DDBJ databases">
        <title>Sphingomonas sp.</title>
        <authorList>
            <person name="Feng G."/>
            <person name="Li J."/>
            <person name="Pan M."/>
        </authorList>
    </citation>
    <scope>NUCLEOTIDE SEQUENCE [LARGE SCALE GENOMIC DNA]</scope>
    <source>
        <strain evidence="1 2">RRHST34</strain>
    </source>
</reference>
<accession>A0ABS7BIE5</accession>
<dbReference type="RefSeq" id="WP_219746936.1">
    <property type="nucleotide sequence ID" value="NZ_JAHXZN010000001.1"/>
</dbReference>
<evidence type="ECO:0000313" key="2">
    <source>
        <dbReference type="Proteomes" id="UP000759103"/>
    </source>
</evidence>
<proteinExistence type="predicted"/>
<dbReference type="Proteomes" id="UP000759103">
    <property type="component" value="Unassembled WGS sequence"/>
</dbReference>
<protein>
    <submittedName>
        <fullName evidence="1">Uncharacterized protein</fullName>
    </submittedName>
</protein>
<evidence type="ECO:0000313" key="1">
    <source>
        <dbReference type="EMBL" id="MBW6529383.1"/>
    </source>
</evidence>
<name>A0ABS7BIE5_9SPHN</name>
<gene>
    <name evidence="1" type="ORF">KZ820_01425</name>
</gene>
<sequence length="62" mass="6705">MSPQVDDWLAESRPLQADITEAIAWHYTRATVPDIVTLRRAPAPAALSLRAAALPAFLAYSG</sequence>